<feature type="transmembrane region" description="Helical" evidence="7">
    <location>
        <begin position="12"/>
        <end position="34"/>
    </location>
</feature>
<dbReference type="GO" id="GO:0016301">
    <property type="term" value="F:kinase activity"/>
    <property type="evidence" value="ECO:0007669"/>
    <property type="project" value="UniProtKB-KW"/>
</dbReference>
<organism evidence="10 11">
    <name type="scientific">Herpetosiphon gulosus</name>
    <dbReference type="NCBI Taxonomy" id="1973496"/>
    <lineage>
        <taxon>Bacteria</taxon>
        <taxon>Bacillati</taxon>
        <taxon>Chloroflexota</taxon>
        <taxon>Chloroflexia</taxon>
        <taxon>Herpetosiphonales</taxon>
        <taxon>Herpetosiphonaceae</taxon>
        <taxon>Herpetosiphon</taxon>
    </lineage>
</organism>
<keyword evidence="11" id="KW-1185">Reference proteome</keyword>
<protein>
    <recommendedName>
        <fullName evidence="2">histidine kinase</fullName>
        <ecNumber evidence="2">2.7.13.3</ecNumber>
    </recommendedName>
</protein>
<dbReference type="InterPro" id="IPR005467">
    <property type="entry name" value="His_kinase_dom"/>
</dbReference>
<dbReference type="SUPFAM" id="SSF52172">
    <property type="entry name" value="CheY-like"/>
    <property type="match status" value="1"/>
</dbReference>
<evidence type="ECO:0000256" key="1">
    <source>
        <dbReference type="ARBA" id="ARBA00000085"/>
    </source>
</evidence>
<sequence>MKRFAWLRRKELRPLIALLSVALVSIALLQWNYYQMRSMIQSQITAFNGMTQARLNMKRGYLIVEQVLNGNQTLLPQDAIAYLDRAILAVDDWQQGKNPVVAFDQLLPPTPPMQQALTDYRQHLVSFRALLLQHLNRPQDQAQTTIDRRIAFSELESEAEQLENRLYLDLELSIKRQAERYSLMLVGWLIFLVIIAGVVYRLLGLQRLAVAQLAASEKQFRAQYRGIPIPTYTWRCVNDDFILEGFNDAAMLITQGQITKLVNQSARIVYRSEPEILRHFERCQREKTTIHQETRYEFKFISQVKDLYVSYVFIEPDLIMVHTEDRTDRNQLQMQLIRAQKMESIGRLAGGVAHDFNNLLTAISGYTTLAIDSAQQGFPVIEELTEIQHATDRAALLTSQLLTFARKQQLQPKIVNINDLIMSMEKLIKRVLPESIQWRTVLNAEIDLILADIGQIEQVLLNLVVNARDAMPNGGNLLVETNNILVDANYTRTHVDVPIGNYVLFAVSDTGVGMTQEVQSRAFEPFFTTKSDHEGTGLGLATCYGIIKQHGGHIGLYSEVNHGTTIKIYLPRSEQALVAEASILIQTLPRGTETILVSEDEPQVRAVLVRMLQGLGYSVLEAAHGSEALALLQSQATGTIQLLISDMVMPQMGGFELSQRVGELDPQLKILFISGYSEHSLAQHQQLNQQPLLLSKPFSLATLAQTVRKVLDD</sequence>
<keyword evidence="4 10" id="KW-0808">Transferase</keyword>
<dbReference type="Pfam" id="PF02518">
    <property type="entry name" value="HATPase_c"/>
    <property type="match status" value="1"/>
</dbReference>
<keyword evidence="4 10" id="KW-0418">Kinase</keyword>
<keyword evidence="7" id="KW-1133">Transmembrane helix</keyword>
<dbReference type="Gene3D" id="1.10.287.130">
    <property type="match status" value="1"/>
</dbReference>
<dbReference type="SMART" id="SM00388">
    <property type="entry name" value="HisKA"/>
    <property type="match status" value="1"/>
</dbReference>
<dbReference type="EC" id="2.7.13.3" evidence="2"/>
<dbReference type="PRINTS" id="PR00344">
    <property type="entry name" value="BCTRLSENSOR"/>
</dbReference>
<accession>A0ABP9X2A2</accession>
<dbReference type="InterPro" id="IPR003661">
    <property type="entry name" value="HisK_dim/P_dom"/>
</dbReference>
<dbReference type="Proteomes" id="UP001428290">
    <property type="component" value="Unassembled WGS sequence"/>
</dbReference>
<dbReference type="InterPro" id="IPR004358">
    <property type="entry name" value="Sig_transdc_His_kin-like_C"/>
</dbReference>
<evidence type="ECO:0000256" key="7">
    <source>
        <dbReference type="SAM" id="Phobius"/>
    </source>
</evidence>
<dbReference type="PANTHER" id="PTHR43065">
    <property type="entry name" value="SENSOR HISTIDINE KINASE"/>
    <property type="match status" value="1"/>
</dbReference>
<evidence type="ECO:0000256" key="2">
    <source>
        <dbReference type="ARBA" id="ARBA00012438"/>
    </source>
</evidence>
<dbReference type="RefSeq" id="WP_345723090.1">
    <property type="nucleotide sequence ID" value="NZ_BAABRU010000011.1"/>
</dbReference>
<evidence type="ECO:0000259" key="8">
    <source>
        <dbReference type="PROSITE" id="PS50109"/>
    </source>
</evidence>
<dbReference type="SMART" id="SM00448">
    <property type="entry name" value="REC"/>
    <property type="match status" value="1"/>
</dbReference>
<keyword evidence="7" id="KW-0472">Membrane</keyword>
<dbReference type="SMART" id="SM00387">
    <property type="entry name" value="HATPase_c"/>
    <property type="match status" value="1"/>
</dbReference>
<dbReference type="SUPFAM" id="SSF55874">
    <property type="entry name" value="ATPase domain of HSP90 chaperone/DNA topoisomerase II/histidine kinase"/>
    <property type="match status" value="1"/>
</dbReference>
<dbReference type="CDD" id="cd00082">
    <property type="entry name" value="HisKA"/>
    <property type="match status" value="1"/>
</dbReference>
<evidence type="ECO:0000256" key="4">
    <source>
        <dbReference type="ARBA" id="ARBA00022777"/>
    </source>
</evidence>
<feature type="domain" description="Histidine kinase" evidence="8">
    <location>
        <begin position="351"/>
        <end position="574"/>
    </location>
</feature>
<proteinExistence type="predicted"/>
<dbReference type="InterPro" id="IPR036890">
    <property type="entry name" value="HATPase_C_sf"/>
</dbReference>
<gene>
    <name evidence="10" type="primary">rcsC_26</name>
    <name evidence="10" type="ORF">Hgul01_03284</name>
</gene>
<keyword evidence="3 6" id="KW-0597">Phosphoprotein</keyword>
<keyword evidence="7" id="KW-0812">Transmembrane</keyword>
<reference evidence="10 11" key="1">
    <citation type="submission" date="2024-02" db="EMBL/GenBank/DDBJ databases">
        <title>Herpetosiphon gulosus NBRC 112829.</title>
        <authorList>
            <person name="Ichikawa N."/>
            <person name="Katano-Makiyama Y."/>
            <person name="Hidaka K."/>
        </authorList>
    </citation>
    <scope>NUCLEOTIDE SEQUENCE [LARGE SCALE GENOMIC DNA]</scope>
    <source>
        <strain evidence="10 11">NBRC 112829</strain>
    </source>
</reference>
<evidence type="ECO:0000256" key="5">
    <source>
        <dbReference type="ARBA" id="ARBA00023012"/>
    </source>
</evidence>
<keyword evidence="5" id="KW-0902">Two-component regulatory system</keyword>
<feature type="transmembrane region" description="Helical" evidence="7">
    <location>
        <begin position="181"/>
        <end position="203"/>
    </location>
</feature>
<dbReference type="PROSITE" id="PS50110">
    <property type="entry name" value="RESPONSE_REGULATORY"/>
    <property type="match status" value="1"/>
</dbReference>
<name>A0ABP9X2A2_9CHLR</name>
<feature type="domain" description="Response regulatory" evidence="9">
    <location>
        <begin position="594"/>
        <end position="711"/>
    </location>
</feature>
<feature type="modified residue" description="4-aspartylphosphate" evidence="6">
    <location>
        <position position="646"/>
    </location>
</feature>
<evidence type="ECO:0000313" key="10">
    <source>
        <dbReference type="EMBL" id="GAA5529474.1"/>
    </source>
</evidence>
<evidence type="ECO:0000313" key="11">
    <source>
        <dbReference type="Proteomes" id="UP001428290"/>
    </source>
</evidence>
<evidence type="ECO:0000256" key="6">
    <source>
        <dbReference type="PROSITE-ProRule" id="PRU00169"/>
    </source>
</evidence>
<dbReference type="PROSITE" id="PS50109">
    <property type="entry name" value="HIS_KIN"/>
    <property type="match status" value="1"/>
</dbReference>
<dbReference type="SUPFAM" id="SSF47384">
    <property type="entry name" value="Homodimeric domain of signal transducing histidine kinase"/>
    <property type="match status" value="1"/>
</dbReference>
<dbReference type="InterPro" id="IPR036097">
    <property type="entry name" value="HisK_dim/P_sf"/>
</dbReference>
<dbReference type="InterPro" id="IPR001789">
    <property type="entry name" value="Sig_transdc_resp-reg_receiver"/>
</dbReference>
<dbReference type="EMBL" id="BAABRU010000011">
    <property type="protein sequence ID" value="GAA5529474.1"/>
    <property type="molecule type" value="Genomic_DNA"/>
</dbReference>
<dbReference type="PANTHER" id="PTHR43065:SF42">
    <property type="entry name" value="TWO-COMPONENT SENSOR PPRA"/>
    <property type="match status" value="1"/>
</dbReference>
<comment type="caution">
    <text evidence="10">The sequence shown here is derived from an EMBL/GenBank/DDBJ whole genome shotgun (WGS) entry which is preliminary data.</text>
</comment>
<dbReference type="InterPro" id="IPR011006">
    <property type="entry name" value="CheY-like_superfamily"/>
</dbReference>
<dbReference type="Pfam" id="PF00072">
    <property type="entry name" value="Response_reg"/>
    <property type="match status" value="1"/>
</dbReference>
<evidence type="ECO:0000256" key="3">
    <source>
        <dbReference type="ARBA" id="ARBA00022553"/>
    </source>
</evidence>
<dbReference type="Pfam" id="PF00512">
    <property type="entry name" value="HisKA"/>
    <property type="match status" value="1"/>
</dbReference>
<dbReference type="InterPro" id="IPR003594">
    <property type="entry name" value="HATPase_dom"/>
</dbReference>
<evidence type="ECO:0000259" key="9">
    <source>
        <dbReference type="PROSITE" id="PS50110"/>
    </source>
</evidence>
<dbReference type="Gene3D" id="3.40.50.2300">
    <property type="match status" value="1"/>
</dbReference>
<comment type="catalytic activity">
    <reaction evidence="1">
        <text>ATP + protein L-histidine = ADP + protein N-phospho-L-histidine.</text>
        <dbReference type="EC" id="2.7.13.3"/>
    </reaction>
</comment>
<dbReference type="Gene3D" id="3.30.565.10">
    <property type="entry name" value="Histidine kinase-like ATPase, C-terminal domain"/>
    <property type="match status" value="1"/>
</dbReference>